<gene>
    <name evidence="6" type="ORF">ACFSNB_15205</name>
</gene>
<dbReference type="CDD" id="cd13401">
    <property type="entry name" value="Slt70-like"/>
    <property type="match status" value="1"/>
</dbReference>
<dbReference type="PANTHER" id="PTHR37423">
    <property type="entry name" value="SOLUBLE LYTIC MUREIN TRANSGLYCOSYLASE-RELATED"/>
    <property type="match status" value="1"/>
</dbReference>
<protein>
    <submittedName>
        <fullName evidence="6">Transglycosylase SLT domain-containing protein</fullName>
    </submittedName>
</protein>
<accession>A0ABW5CEA8</accession>
<evidence type="ECO:0000313" key="6">
    <source>
        <dbReference type="EMBL" id="MFD2235158.1"/>
    </source>
</evidence>
<name>A0ABW5CEA8_9PROT</name>
<dbReference type="Proteomes" id="UP001597296">
    <property type="component" value="Unassembled WGS sequence"/>
</dbReference>
<dbReference type="PANTHER" id="PTHR37423:SF2">
    <property type="entry name" value="MEMBRANE-BOUND LYTIC MUREIN TRANSGLYCOSYLASE C"/>
    <property type="match status" value="1"/>
</dbReference>
<evidence type="ECO:0000256" key="4">
    <source>
        <dbReference type="SAM" id="SignalP"/>
    </source>
</evidence>
<feature type="domain" description="Transglycosylase SLT" evidence="5">
    <location>
        <begin position="409"/>
        <end position="506"/>
    </location>
</feature>
<keyword evidence="7" id="KW-1185">Reference proteome</keyword>
<keyword evidence="3 4" id="KW-0732">Signal</keyword>
<feature type="chain" id="PRO_5046361951" evidence="4">
    <location>
        <begin position="23"/>
        <end position="577"/>
    </location>
</feature>
<evidence type="ECO:0000259" key="5">
    <source>
        <dbReference type="Pfam" id="PF01464"/>
    </source>
</evidence>
<evidence type="ECO:0000313" key="7">
    <source>
        <dbReference type="Proteomes" id="UP001597296"/>
    </source>
</evidence>
<dbReference type="InterPro" id="IPR008939">
    <property type="entry name" value="Lytic_TGlycosylase_superhlx_U"/>
</dbReference>
<dbReference type="EMBL" id="JBHUIY010000037">
    <property type="protein sequence ID" value="MFD2235158.1"/>
    <property type="molecule type" value="Genomic_DNA"/>
</dbReference>
<comment type="similarity">
    <text evidence="1">Belongs to the transglycosylase Slt family.</text>
</comment>
<evidence type="ECO:0000256" key="1">
    <source>
        <dbReference type="ARBA" id="ARBA00007734"/>
    </source>
</evidence>
<dbReference type="RefSeq" id="WP_377318075.1">
    <property type="nucleotide sequence ID" value="NZ_JBHUIY010000037.1"/>
</dbReference>
<dbReference type="SUPFAM" id="SSF53955">
    <property type="entry name" value="Lysozyme-like"/>
    <property type="match status" value="1"/>
</dbReference>
<comment type="caution">
    <text evidence="6">The sequence shown here is derived from an EMBL/GenBank/DDBJ whole genome shotgun (WGS) entry which is preliminary data.</text>
</comment>
<dbReference type="InterPro" id="IPR023346">
    <property type="entry name" value="Lysozyme-like_dom_sf"/>
</dbReference>
<comment type="similarity">
    <text evidence="2">Belongs to the virb1 family.</text>
</comment>
<feature type="signal peptide" evidence="4">
    <location>
        <begin position="1"/>
        <end position="22"/>
    </location>
</feature>
<organism evidence="6 7">
    <name type="scientific">Phaeospirillum tilakii</name>
    <dbReference type="NCBI Taxonomy" id="741673"/>
    <lineage>
        <taxon>Bacteria</taxon>
        <taxon>Pseudomonadati</taxon>
        <taxon>Pseudomonadota</taxon>
        <taxon>Alphaproteobacteria</taxon>
        <taxon>Rhodospirillales</taxon>
        <taxon>Rhodospirillaceae</taxon>
        <taxon>Phaeospirillum</taxon>
    </lineage>
</organism>
<sequence length="577" mass="61437">MRDRLLPAAMLVILAATSPALAGEKAGPLSVSSPAPVRLAAADGPRTASVAPGTREARLAPLPQPLGAADAGIYRRALDLQARGDWAGAERELAAVGDDLLVALLQARRPSAAGRSANGRAGRGFDRIPARGIELDADGAMWEQTAFDTDESSPRVRALKSKLRQSLRDGGTGRAEAILASGEMQGLGPLDQDRLRLMVAADHFAGGRDDRAASLAAEVAERSGERLPAAHWVAGLSLWRAGKPDQARRHFEEVANHADGQDWMTAAGAFWAGRANLLSRRPEAVNHWMEVAAAYPRTFYGLLARAWLGYPVSFSWDQSPFTEDDAALLLRIPAARRGLALLQLGETDAAAGELAGLAQTATRPVGQALAALAQSAKLPGLTLALDADDRSQRDAVSYPLPEWVPQGGWRIDRALVLALARQESSFNPAARAPSGAAGLMQLMPSTARAVGGPTAHVRLTDPAVNLSLGQRYIARLLDDDPVNGNLMMMAAAYNAGPGTLGRWLQGIRHGEDPLLFVESLPARETRVFVQQVLSSYWIYQARLGQPQTSLETLAAGNWPVYGEEPAATPLRLSANDR</sequence>
<dbReference type="Gene3D" id="1.10.530.10">
    <property type="match status" value="1"/>
</dbReference>
<evidence type="ECO:0000256" key="2">
    <source>
        <dbReference type="ARBA" id="ARBA00009387"/>
    </source>
</evidence>
<proteinExistence type="inferred from homology"/>
<dbReference type="Pfam" id="PF01464">
    <property type="entry name" value="SLT"/>
    <property type="match status" value="1"/>
</dbReference>
<dbReference type="InterPro" id="IPR008258">
    <property type="entry name" value="Transglycosylase_SLT_dom_1"/>
</dbReference>
<evidence type="ECO:0000256" key="3">
    <source>
        <dbReference type="ARBA" id="ARBA00022729"/>
    </source>
</evidence>
<dbReference type="SUPFAM" id="SSF48435">
    <property type="entry name" value="Bacterial muramidases"/>
    <property type="match status" value="1"/>
</dbReference>
<reference evidence="7" key="1">
    <citation type="journal article" date="2019" name="Int. J. Syst. Evol. Microbiol.">
        <title>The Global Catalogue of Microorganisms (GCM) 10K type strain sequencing project: providing services to taxonomists for standard genome sequencing and annotation.</title>
        <authorList>
            <consortium name="The Broad Institute Genomics Platform"/>
            <consortium name="The Broad Institute Genome Sequencing Center for Infectious Disease"/>
            <person name="Wu L."/>
            <person name="Ma J."/>
        </authorList>
    </citation>
    <scope>NUCLEOTIDE SEQUENCE [LARGE SCALE GENOMIC DNA]</scope>
    <source>
        <strain evidence="7">KCTC 15012</strain>
    </source>
</reference>